<evidence type="ECO:0000256" key="1">
    <source>
        <dbReference type="SAM" id="SignalP"/>
    </source>
</evidence>
<reference evidence="3" key="1">
    <citation type="submission" date="2020-12" db="UniProtKB">
        <authorList>
            <consortium name="WormBaseParasite"/>
        </authorList>
    </citation>
    <scope>IDENTIFICATION</scope>
    <source>
        <strain evidence="3">MHco3</strain>
    </source>
</reference>
<evidence type="ECO:0000313" key="3">
    <source>
        <dbReference type="WBParaSite" id="HCON_00136560-00001"/>
    </source>
</evidence>
<feature type="chain" id="PRO_5029911562" evidence="1">
    <location>
        <begin position="23"/>
        <end position="90"/>
    </location>
</feature>
<organism evidence="2 3">
    <name type="scientific">Haemonchus contortus</name>
    <name type="common">Barber pole worm</name>
    <dbReference type="NCBI Taxonomy" id="6289"/>
    <lineage>
        <taxon>Eukaryota</taxon>
        <taxon>Metazoa</taxon>
        <taxon>Ecdysozoa</taxon>
        <taxon>Nematoda</taxon>
        <taxon>Chromadorea</taxon>
        <taxon>Rhabditida</taxon>
        <taxon>Rhabditina</taxon>
        <taxon>Rhabditomorpha</taxon>
        <taxon>Strongyloidea</taxon>
        <taxon>Trichostrongylidae</taxon>
        <taxon>Haemonchus</taxon>
    </lineage>
</organism>
<protein>
    <submittedName>
        <fullName evidence="3">Secreted protein</fullName>
    </submittedName>
</protein>
<keyword evidence="1" id="KW-0732">Signal</keyword>
<dbReference type="WBParaSite" id="HCON_00136560-00001">
    <property type="protein sequence ID" value="HCON_00136560-00001"/>
    <property type="gene ID" value="HCON_00136560"/>
</dbReference>
<proteinExistence type="predicted"/>
<evidence type="ECO:0000313" key="2">
    <source>
        <dbReference type="Proteomes" id="UP000025227"/>
    </source>
</evidence>
<feature type="signal peptide" evidence="1">
    <location>
        <begin position="1"/>
        <end position="22"/>
    </location>
</feature>
<accession>A0A7I4YSX0</accession>
<keyword evidence="2" id="KW-1185">Reference proteome</keyword>
<name>A0A7I4YSX0_HAECO</name>
<dbReference type="AlphaFoldDB" id="A0A7I4YSX0"/>
<dbReference type="Proteomes" id="UP000025227">
    <property type="component" value="Unplaced"/>
</dbReference>
<sequence>MLHHHDLLRLLLLLVSFHLVRPPSTPPPTPPSFNFPHQIVAPPIGSPPGYHQKLLPIRFHDYLIITNIHRMSFIWLSASSFDGCKPRCAV</sequence>